<feature type="cross-link" description="Glycyl lysine isopeptide (Gly-Lys) (interchain with K-? in acceptor proteins)" evidence="5">
    <location>
        <position position="90"/>
    </location>
</feature>
<keyword evidence="2 5" id="KW-1017">Isopeptide bond</keyword>
<dbReference type="KEGG" id="eiv:EIN_488080"/>
<dbReference type="GO" id="GO:0002098">
    <property type="term" value="P:tRNA wobble uridine modification"/>
    <property type="evidence" value="ECO:0007669"/>
    <property type="project" value="UniProtKB-UniRule"/>
</dbReference>
<feature type="modified residue" description="1-thioglycine" evidence="5">
    <location>
        <position position="90"/>
    </location>
</feature>
<evidence type="ECO:0000256" key="5">
    <source>
        <dbReference type="HAMAP-Rule" id="MF_03048"/>
    </source>
</evidence>
<dbReference type="AlphaFoldDB" id="A0A0A1U4V9"/>
<dbReference type="Gene3D" id="3.10.20.30">
    <property type="match status" value="1"/>
</dbReference>
<dbReference type="OrthoDB" id="10248987at2759"/>
<proteinExistence type="inferred from homology"/>
<dbReference type="Pfam" id="PF09138">
    <property type="entry name" value="Urm1"/>
    <property type="match status" value="1"/>
</dbReference>
<dbReference type="GeneID" id="14888242"/>
<comment type="subcellular location">
    <subcellularLocation>
        <location evidence="5 6">Cytoplasm</location>
    </subcellularLocation>
</comment>
<evidence type="ECO:0000256" key="6">
    <source>
        <dbReference type="RuleBase" id="RU361182"/>
    </source>
</evidence>
<evidence type="ECO:0000256" key="4">
    <source>
        <dbReference type="ARBA" id="ARBA00022786"/>
    </source>
</evidence>
<dbReference type="PANTHER" id="PTHR14986">
    <property type="entry name" value="RURM1 PROTEIN"/>
    <property type="match status" value="1"/>
</dbReference>
<dbReference type="SUPFAM" id="SSF54285">
    <property type="entry name" value="MoaD/ThiS"/>
    <property type="match status" value="1"/>
</dbReference>
<dbReference type="HAMAP" id="MF_03048">
    <property type="entry name" value="Urm1"/>
    <property type="match status" value="1"/>
</dbReference>
<accession>A0A0A1U4V9</accession>
<dbReference type="RefSeq" id="XP_004256057.1">
    <property type="nucleotide sequence ID" value="XM_004256009.1"/>
</dbReference>
<evidence type="ECO:0000313" key="8">
    <source>
        <dbReference type="Proteomes" id="UP000014680"/>
    </source>
</evidence>
<evidence type="ECO:0000256" key="3">
    <source>
        <dbReference type="ARBA" id="ARBA00022694"/>
    </source>
</evidence>
<evidence type="ECO:0000256" key="1">
    <source>
        <dbReference type="ARBA" id="ARBA00022490"/>
    </source>
</evidence>
<keyword evidence="1 5" id="KW-0963">Cytoplasm</keyword>
<evidence type="ECO:0000256" key="2">
    <source>
        <dbReference type="ARBA" id="ARBA00022499"/>
    </source>
</evidence>
<dbReference type="GO" id="GO:0005829">
    <property type="term" value="C:cytosol"/>
    <property type="evidence" value="ECO:0007669"/>
    <property type="project" value="UniProtKB-UniRule"/>
</dbReference>
<keyword evidence="3 5" id="KW-0819">tRNA processing</keyword>
<dbReference type="InterPro" id="IPR016155">
    <property type="entry name" value="Mopterin_synth/thiamin_S_b"/>
</dbReference>
<gene>
    <name evidence="7" type="ORF">EIN_488080</name>
</gene>
<keyword evidence="4 5" id="KW-0833">Ubl conjugation pathway</keyword>
<dbReference type="InterPro" id="IPR015221">
    <property type="entry name" value="Urm1"/>
</dbReference>
<dbReference type="InterPro" id="IPR012675">
    <property type="entry name" value="Beta-grasp_dom_sf"/>
</dbReference>
<reference evidence="7 8" key="1">
    <citation type="submission" date="2012-10" db="EMBL/GenBank/DDBJ databases">
        <authorList>
            <person name="Zafar N."/>
            <person name="Inman J."/>
            <person name="Hall N."/>
            <person name="Lorenzi H."/>
            <person name="Caler E."/>
        </authorList>
    </citation>
    <scope>NUCLEOTIDE SEQUENCE [LARGE SCALE GENOMIC DNA]</scope>
    <source>
        <strain evidence="7 8">IP1</strain>
    </source>
</reference>
<organism evidence="7 8">
    <name type="scientific">Entamoeba invadens IP1</name>
    <dbReference type="NCBI Taxonomy" id="370355"/>
    <lineage>
        <taxon>Eukaryota</taxon>
        <taxon>Amoebozoa</taxon>
        <taxon>Evosea</taxon>
        <taxon>Archamoebae</taxon>
        <taxon>Mastigamoebida</taxon>
        <taxon>Entamoebidae</taxon>
        <taxon>Entamoeba</taxon>
    </lineage>
</organism>
<keyword evidence="8" id="KW-1185">Reference proteome</keyword>
<dbReference type="GO" id="GO:0032447">
    <property type="term" value="P:protein urmylation"/>
    <property type="evidence" value="ECO:0007669"/>
    <property type="project" value="UniProtKB-UniRule"/>
</dbReference>
<comment type="PTM">
    <text evidence="5">C-terminal thiocarboxylation occurs in 2 steps, it is first acyl-adenylated (-COAMP) via the hesA/moeB/thiF part of the MOCS3/UBA4 homolog, then thiocarboxylated (-COSH) via the rhodanese domain of the MOCS3/UBA4 homolog.</text>
</comment>
<dbReference type="EMBL" id="KB206670">
    <property type="protein sequence ID" value="ELP89286.1"/>
    <property type="molecule type" value="Genomic_DNA"/>
</dbReference>
<sequence length="90" mass="9645">MIQLELSGGLEYEAGTNKTEFPSEGIHTIKDVFLLIQKTYPKLGAIFQDSTVIPGIIVLINDADWELVGLSEAEVSDGDVVSLISSIHGG</sequence>
<protein>
    <recommendedName>
        <fullName evidence="5">Ubiquitin-related modifier 1 homolog</fullName>
    </recommendedName>
</protein>
<evidence type="ECO:0000313" key="7">
    <source>
        <dbReference type="EMBL" id="ELP89286.1"/>
    </source>
</evidence>
<comment type="pathway">
    <text evidence="5 6">tRNA modification; 5-methoxycarbonylmethyl-2-thiouridine-tRNA biosynthesis.</text>
</comment>
<dbReference type="VEuPathDB" id="AmoebaDB:EIN_488080"/>
<comment type="similarity">
    <text evidence="5 6">Belongs to the URM1 family.</text>
</comment>
<dbReference type="Proteomes" id="UP000014680">
    <property type="component" value="Unassembled WGS sequence"/>
</dbReference>
<dbReference type="GO" id="GO:0034227">
    <property type="term" value="P:tRNA thio-modification"/>
    <property type="evidence" value="ECO:0007669"/>
    <property type="project" value="UniProtKB-UniRule"/>
</dbReference>
<comment type="function">
    <text evidence="5">Acts as a sulfur carrier required for 2-thiolation of mcm(5)S(2)U at tRNA wobble positions of cytosolic tRNA(Lys), tRNA(Glu) and tRNA(Gln). Serves as sulfur donor in tRNA 2-thiolation reaction by being thiocarboxylated (-COSH) at its C-terminus by the MOCS3/UBA4 homolog. The sulfur is then transferred to tRNA to form 2-thiolation of mcm(5)S(2)U. Also acts as a ubiquitin-like protein (UBL) that is covalently conjugated via an isopeptide bond to lysine residues of target proteins. The thiocarboxylated form serves as substrate for conjugation and oxidative stress specifically induces the formation of UBL-protein conjugates.</text>
</comment>
<dbReference type="UniPathway" id="UPA00988"/>
<name>A0A0A1U4V9_ENTIV</name>